<feature type="transmembrane region" description="Helical" evidence="1">
    <location>
        <begin position="30"/>
        <end position="51"/>
    </location>
</feature>
<reference evidence="2 3" key="1">
    <citation type="journal article" date="2018" name="Mol. Ecol.">
        <title>The obligate alkalophilic soda-lake fungus Sodiomyces alkalinus has shifted to a protein diet.</title>
        <authorList>
            <person name="Grum-Grzhimaylo A.A."/>
            <person name="Falkoski D.L."/>
            <person name="van den Heuvel J."/>
            <person name="Valero-Jimenez C.A."/>
            <person name="Min B."/>
            <person name="Choi I.G."/>
            <person name="Lipzen A."/>
            <person name="Daum C.G."/>
            <person name="Aanen D.K."/>
            <person name="Tsang A."/>
            <person name="Henrissat B."/>
            <person name="Bilanenko E.N."/>
            <person name="de Vries R.P."/>
            <person name="van Kan J.A.L."/>
            <person name="Grigoriev I.V."/>
            <person name="Debets A.J.M."/>
        </authorList>
    </citation>
    <scope>NUCLEOTIDE SEQUENCE [LARGE SCALE GENOMIC DNA]</scope>
    <source>
        <strain evidence="2 3">F11</strain>
    </source>
</reference>
<protein>
    <submittedName>
        <fullName evidence="2">Uncharacterized protein</fullName>
    </submittedName>
</protein>
<evidence type="ECO:0000313" key="2">
    <source>
        <dbReference type="EMBL" id="ROT40203.1"/>
    </source>
</evidence>
<organism evidence="2 3">
    <name type="scientific">Sodiomyces alkalinus (strain CBS 110278 / VKM F-3762 / F11)</name>
    <name type="common">Alkaliphilic filamentous fungus</name>
    <dbReference type="NCBI Taxonomy" id="1314773"/>
    <lineage>
        <taxon>Eukaryota</taxon>
        <taxon>Fungi</taxon>
        <taxon>Dikarya</taxon>
        <taxon>Ascomycota</taxon>
        <taxon>Pezizomycotina</taxon>
        <taxon>Sordariomycetes</taxon>
        <taxon>Hypocreomycetidae</taxon>
        <taxon>Glomerellales</taxon>
        <taxon>Plectosphaerellaceae</taxon>
        <taxon>Sodiomyces</taxon>
    </lineage>
</organism>
<keyword evidence="1" id="KW-1133">Transmembrane helix</keyword>
<dbReference type="AlphaFoldDB" id="A0A3N2Q0B8"/>
<sequence length="57" mass="6399">MSGDKIDLDVYHVTSRQDMDMDIVRVILELVPPAEICVAVIIVIGPLHCILDRPRDV</sequence>
<keyword evidence="3" id="KW-1185">Reference proteome</keyword>
<evidence type="ECO:0000313" key="3">
    <source>
        <dbReference type="Proteomes" id="UP000272025"/>
    </source>
</evidence>
<gene>
    <name evidence="2" type="ORF">SODALDRAFT_329878</name>
</gene>
<evidence type="ECO:0000256" key="1">
    <source>
        <dbReference type="SAM" id="Phobius"/>
    </source>
</evidence>
<proteinExistence type="predicted"/>
<dbReference type="Proteomes" id="UP000272025">
    <property type="component" value="Unassembled WGS sequence"/>
</dbReference>
<dbReference type="RefSeq" id="XP_028468009.1">
    <property type="nucleotide sequence ID" value="XM_028611074.1"/>
</dbReference>
<name>A0A3N2Q0B8_SODAK</name>
<accession>A0A3N2Q0B8</accession>
<dbReference type="GeneID" id="39579552"/>
<dbReference type="EMBL" id="ML119052">
    <property type="protein sequence ID" value="ROT40203.1"/>
    <property type="molecule type" value="Genomic_DNA"/>
</dbReference>
<keyword evidence="1" id="KW-0812">Transmembrane</keyword>
<keyword evidence="1" id="KW-0472">Membrane</keyword>